<feature type="transmembrane region" description="Helical" evidence="1">
    <location>
        <begin position="12"/>
        <end position="33"/>
    </location>
</feature>
<keyword evidence="1" id="KW-0472">Membrane</keyword>
<proteinExistence type="predicted"/>
<reference evidence="2 3" key="1">
    <citation type="submission" date="2020-06" db="EMBL/GenBank/DDBJ databases">
        <title>Metabacillus dokdonensis sp. nov., isolated from the rhizosphere of Elymus tsukushiensis, a plant native to the Dokdo Islands, Republic of Korea.</title>
        <authorList>
            <person name="Lee S.Y."/>
            <person name="Hwang Y.J."/>
            <person name="Son J.S."/>
            <person name="Ghim S.Y."/>
        </authorList>
    </citation>
    <scope>NUCLEOTIDE SEQUENCE [LARGE SCALE GENOMIC DNA]</scope>
    <source>
        <strain evidence="2 3">KUDC1714</strain>
    </source>
</reference>
<dbReference type="RefSeq" id="WP_185653184.1">
    <property type="nucleotide sequence ID" value="NZ_CP055263.1"/>
</dbReference>
<sequence length="45" mass="5060">MKKEAIEKIENHIVTIILAVIIVYFICATFFGYDLPAGILSSLFN</sequence>
<dbReference type="Proteomes" id="UP000515490">
    <property type="component" value="Chromosome"/>
</dbReference>
<accession>A0ABX6S6F4</accession>
<evidence type="ECO:0000313" key="3">
    <source>
        <dbReference type="Proteomes" id="UP000515490"/>
    </source>
</evidence>
<gene>
    <name evidence="2" type="ORF">HUW50_20660</name>
</gene>
<organism evidence="2 3">
    <name type="scientific">Metabacillus elymi</name>
    <dbReference type="NCBI Taxonomy" id="2745198"/>
    <lineage>
        <taxon>Bacteria</taxon>
        <taxon>Bacillati</taxon>
        <taxon>Bacillota</taxon>
        <taxon>Bacilli</taxon>
        <taxon>Bacillales</taxon>
        <taxon>Bacillaceae</taxon>
        <taxon>Metabacillus</taxon>
    </lineage>
</organism>
<name>A0ABX6S6F4_9BACI</name>
<dbReference type="EMBL" id="CP055263">
    <property type="protein sequence ID" value="QNF29685.1"/>
    <property type="molecule type" value="Genomic_DNA"/>
</dbReference>
<protein>
    <recommendedName>
        <fullName evidence="4">Tripartite tricarboxylate transporter TctB family protein</fullName>
    </recommendedName>
</protein>
<keyword evidence="1" id="KW-1133">Transmembrane helix</keyword>
<keyword evidence="3" id="KW-1185">Reference proteome</keyword>
<keyword evidence="1" id="KW-0812">Transmembrane</keyword>
<evidence type="ECO:0000313" key="2">
    <source>
        <dbReference type="EMBL" id="QNF29685.1"/>
    </source>
</evidence>
<evidence type="ECO:0000256" key="1">
    <source>
        <dbReference type="SAM" id="Phobius"/>
    </source>
</evidence>
<evidence type="ECO:0008006" key="4">
    <source>
        <dbReference type="Google" id="ProtNLM"/>
    </source>
</evidence>